<feature type="binding site" evidence="4">
    <location>
        <position position="320"/>
    </location>
    <ligand>
        <name>S-adenosyl-L-methionine</name>
        <dbReference type="ChEBI" id="CHEBI:59789"/>
    </ligand>
</feature>
<dbReference type="Pfam" id="PF01938">
    <property type="entry name" value="TRAM"/>
    <property type="match status" value="1"/>
</dbReference>
<dbReference type="FunFam" id="2.40.50.1070:FF:000003">
    <property type="entry name" value="23S rRNA (Uracil-5-)-methyltransferase RumA"/>
    <property type="match status" value="1"/>
</dbReference>
<evidence type="ECO:0000256" key="3">
    <source>
        <dbReference type="ARBA" id="ARBA00022691"/>
    </source>
</evidence>
<dbReference type="PANTHER" id="PTHR11061">
    <property type="entry name" value="RNA M5U METHYLTRANSFERASE"/>
    <property type="match status" value="1"/>
</dbReference>
<organism evidence="7 8">
    <name type="scientific">Holzapfeliella floricola DSM 23037 = JCM 16512</name>
    <dbReference type="NCBI Taxonomy" id="1423744"/>
    <lineage>
        <taxon>Bacteria</taxon>
        <taxon>Bacillati</taxon>
        <taxon>Bacillota</taxon>
        <taxon>Bacilli</taxon>
        <taxon>Lactobacillales</taxon>
        <taxon>Lactobacillaceae</taxon>
        <taxon>Holzapfeliella</taxon>
    </lineage>
</organism>
<evidence type="ECO:0000256" key="4">
    <source>
        <dbReference type="PROSITE-ProRule" id="PRU01024"/>
    </source>
</evidence>
<dbReference type="InterPro" id="IPR012340">
    <property type="entry name" value="NA-bd_OB-fold"/>
</dbReference>
<keyword evidence="3 4" id="KW-0949">S-adenosyl-L-methionine</keyword>
<dbReference type="InterPro" id="IPR030390">
    <property type="entry name" value="MeTrfase_TrmA_AS"/>
</dbReference>
<dbReference type="PROSITE" id="PS51687">
    <property type="entry name" value="SAM_MT_RNA_M5U"/>
    <property type="match status" value="1"/>
</dbReference>
<feature type="binding site" evidence="4">
    <location>
        <position position="389"/>
    </location>
    <ligand>
        <name>S-adenosyl-L-methionine</name>
        <dbReference type="ChEBI" id="CHEBI:59789"/>
    </ligand>
</feature>
<dbReference type="GO" id="GO:0070041">
    <property type="term" value="F:rRNA (uridine-C5-)-methyltransferase activity"/>
    <property type="evidence" value="ECO:0007669"/>
    <property type="project" value="TreeGrafter"/>
</dbReference>
<gene>
    <name evidence="7" type="ORF">FC86_GL000167</name>
</gene>
<evidence type="ECO:0000313" key="7">
    <source>
        <dbReference type="EMBL" id="KRN04490.1"/>
    </source>
</evidence>
<keyword evidence="2 4" id="KW-0808">Transferase</keyword>
<dbReference type="PATRIC" id="fig|1423744.4.peg.171"/>
<reference evidence="7 8" key="1">
    <citation type="journal article" date="2015" name="Genome Announc.">
        <title>Expanding the biotechnology potential of lactobacilli through comparative genomics of 213 strains and associated genera.</title>
        <authorList>
            <person name="Sun Z."/>
            <person name="Harris H.M."/>
            <person name="McCann A."/>
            <person name="Guo C."/>
            <person name="Argimon S."/>
            <person name="Zhang W."/>
            <person name="Yang X."/>
            <person name="Jeffery I.B."/>
            <person name="Cooney J.C."/>
            <person name="Kagawa T.F."/>
            <person name="Liu W."/>
            <person name="Song Y."/>
            <person name="Salvetti E."/>
            <person name="Wrobel A."/>
            <person name="Rasinkangas P."/>
            <person name="Parkhill J."/>
            <person name="Rea M.C."/>
            <person name="O'Sullivan O."/>
            <person name="Ritari J."/>
            <person name="Douillard F.P."/>
            <person name="Paul Ross R."/>
            <person name="Yang R."/>
            <person name="Briner A.E."/>
            <person name="Felis G.E."/>
            <person name="de Vos W.M."/>
            <person name="Barrangou R."/>
            <person name="Klaenhammer T.R."/>
            <person name="Caufield P.W."/>
            <person name="Cui Y."/>
            <person name="Zhang H."/>
            <person name="O'Toole P.W."/>
        </authorList>
    </citation>
    <scope>NUCLEOTIDE SEQUENCE [LARGE SCALE GENOMIC DNA]</scope>
    <source>
        <strain evidence="7 8">DSM 23037</strain>
    </source>
</reference>
<sequence>MKTIKNNNTLVGKEAMITIKRMGINGEGIGFYKKKIIFVPQAITDEVVIVEITEEQRNYLRGELIRVKEKSPNRVSFPKGVNPAVGGLELAHLNYASQLDFKRDVFRQALEKYSPQDYTNYDLRPTIGSKQEWHYRTKAQYQLGFEKGKVIAGLYQSNSHDLVDLPFMPTQSELSQDTIRKIVKLIEELSIFIFNPRNKKPGIKTLAVRNSYATKEIQVTFITSQEKIKGLDKLADKVAKLPNVVSVMQNINDQDTSLIWGRETKLLEGRRTITEKIKDKEFILSPQAFFQLNPPQTEVLYDHALQALDLNEDDVLVDAYSGVGTLGISAADKVKRVYGMEIIKDAVKDANYNVELNKLDNVSYQTGKAEAILPHMVKRGTFFNSLIVDPPRSGLSQNVLQAILKVKPQKFVYISCNASTLAKDLITLTREYKVEFIQSIDMFPQTPKVEAVVKLVKK</sequence>
<dbReference type="Gene3D" id="2.40.50.140">
    <property type="entry name" value="Nucleic acid-binding proteins"/>
    <property type="match status" value="1"/>
</dbReference>
<evidence type="ECO:0000256" key="2">
    <source>
        <dbReference type="ARBA" id="ARBA00022679"/>
    </source>
</evidence>
<dbReference type="Gene3D" id="2.40.50.1070">
    <property type="match status" value="1"/>
</dbReference>
<dbReference type="Pfam" id="PF05958">
    <property type="entry name" value="tRNA_U5-meth_tr"/>
    <property type="match status" value="1"/>
</dbReference>
<evidence type="ECO:0000313" key="8">
    <source>
        <dbReference type="Proteomes" id="UP000051378"/>
    </source>
</evidence>
<dbReference type="InterPro" id="IPR029063">
    <property type="entry name" value="SAM-dependent_MTases_sf"/>
</dbReference>
<feature type="active site" evidence="5">
    <location>
        <position position="416"/>
    </location>
</feature>
<dbReference type="InterPro" id="IPR002792">
    <property type="entry name" value="TRAM_dom"/>
</dbReference>
<accession>A0A0R2DVE7</accession>
<keyword evidence="8" id="KW-1185">Reference proteome</keyword>
<dbReference type="GO" id="GO:0070475">
    <property type="term" value="P:rRNA base methylation"/>
    <property type="evidence" value="ECO:0007669"/>
    <property type="project" value="TreeGrafter"/>
</dbReference>
<dbReference type="SUPFAM" id="SSF50249">
    <property type="entry name" value="Nucleic acid-binding proteins"/>
    <property type="match status" value="1"/>
</dbReference>
<dbReference type="RefSeq" id="WP_056974350.1">
    <property type="nucleotide sequence ID" value="NZ_AYZL01000010.1"/>
</dbReference>
<comment type="similarity">
    <text evidence="4">Belongs to the class I-like SAM-binding methyltransferase superfamily. RNA M5U methyltransferase family.</text>
</comment>
<comment type="caution">
    <text evidence="7">The sequence shown here is derived from an EMBL/GenBank/DDBJ whole genome shotgun (WGS) entry which is preliminary data.</text>
</comment>
<proteinExistence type="inferred from homology"/>
<dbReference type="STRING" id="1423744.FC86_GL000167"/>
<name>A0A0R2DVE7_9LACO</name>
<dbReference type="OrthoDB" id="9804590at2"/>
<protein>
    <submittedName>
        <fullName evidence="7">tRNA (Uracil-5-)-methyltransferase</fullName>
    </submittedName>
</protein>
<dbReference type="EMBL" id="AYZL01000010">
    <property type="protein sequence ID" value="KRN04490.1"/>
    <property type="molecule type" value="Genomic_DNA"/>
</dbReference>
<dbReference type="PANTHER" id="PTHR11061:SF45">
    <property type="match status" value="1"/>
</dbReference>
<evidence type="ECO:0000259" key="6">
    <source>
        <dbReference type="PROSITE" id="PS50926"/>
    </source>
</evidence>
<dbReference type="AlphaFoldDB" id="A0A0R2DVE7"/>
<dbReference type="InterPro" id="IPR010280">
    <property type="entry name" value="U5_MeTrfase_fam"/>
</dbReference>
<keyword evidence="1 4" id="KW-0489">Methyltransferase</keyword>
<dbReference type="FunFam" id="3.40.50.150:FF:000009">
    <property type="entry name" value="23S rRNA (Uracil(1939)-C(5))-methyltransferase RlmD"/>
    <property type="match status" value="1"/>
</dbReference>
<feature type="binding site" evidence="4">
    <location>
        <position position="341"/>
    </location>
    <ligand>
        <name>S-adenosyl-L-methionine</name>
        <dbReference type="ChEBI" id="CHEBI:59789"/>
    </ligand>
</feature>
<feature type="active site" description="Nucleophile" evidence="4">
    <location>
        <position position="416"/>
    </location>
</feature>
<dbReference type="NCBIfam" id="TIGR00479">
    <property type="entry name" value="rumA"/>
    <property type="match status" value="1"/>
</dbReference>
<feature type="binding site" evidence="4">
    <location>
        <position position="291"/>
    </location>
    <ligand>
        <name>S-adenosyl-L-methionine</name>
        <dbReference type="ChEBI" id="CHEBI:59789"/>
    </ligand>
</feature>
<dbReference type="Gene3D" id="3.40.50.150">
    <property type="entry name" value="Vaccinia Virus protein VP39"/>
    <property type="match status" value="1"/>
</dbReference>
<dbReference type="Proteomes" id="UP000051378">
    <property type="component" value="Unassembled WGS sequence"/>
</dbReference>
<evidence type="ECO:0000256" key="1">
    <source>
        <dbReference type="ARBA" id="ARBA00022603"/>
    </source>
</evidence>
<dbReference type="SUPFAM" id="SSF53335">
    <property type="entry name" value="S-adenosyl-L-methionine-dependent methyltransferases"/>
    <property type="match status" value="1"/>
</dbReference>
<dbReference type="PROSITE" id="PS50926">
    <property type="entry name" value="TRAM"/>
    <property type="match status" value="1"/>
</dbReference>
<evidence type="ECO:0000256" key="5">
    <source>
        <dbReference type="PROSITE-ProRule" id="PRU10015"/>
    </source>
</evidence>
<dbReference type="CDD" id="cd02440">
    <property type="entry name" value="AdoMet_MTases"/>
    <property type="match status" value="1"/>
</dbReference>
<dbReference type="PROSITE" id="PS01230">
    <property type="entry name" value="TRMA_1"/>
    <property type="match status" value="1"/>
</dbReference>
<feature type="domain" description="TRAM" evidence="6">
    <location>
        <begin position="8"/>
        <end position="66"/>
    </location>
</feature>